<dbReference type="GO" id="GO:0043565">
    <property type="term" value="F:sequence-specific DNA binding"/>
    <property type="evidence" value="ECO:0007669"/>
    <property type="project" value="TreeGrafter"/>
</dbReference>
<dbReference type="Pfam" id="PF13621">
    <property type="entry name" value="Cupin_8"/>
    <property type="match status" value="1"/>
</dbReference>
<dbReference type="SUPFAM" id="SSF51197">
    <property type="entry name" value="Clavaminate synthase-like"/>
    <property type="match status" value="1"/>
</dbReference>
<proteinExistence type="inferred from homology"/>
<comment type="caution">
    <text evidence="3">The sequence shown here is derived from an EMBL/GenBank/DDBJ whole genome shotgun (WGS) entry which is preliminary data.</text>
</comment>
<sequence>MKSHVYNIFDDVSETKFPGFKKAIWLECTQERGEIIFVPSGWFHQVHNLEDTVSINHNWFNGYNLSWVWDLLLRDYNEAKEYIEDIRDICDDFEGLCQRNLAANTGMNFYDFFIFLTRFFLANTFQLYNLPEAYSDSVWNLPPVVHTFVLNLVYIRKIASRMKSVGVLAGNDSLCLDVRKTLDDPLFLEMSMDLSRTYGMIHEEQNLIGYPRNALVDFGEFNYCICNPEDLVKFMDYAVVKLSGNCSKGSILLHELDDTFPLCQS</sequence>
<dbReference type="GO" id="GO:0005634">
    <property type="term" value="C:nucleus"/>
    <property type="evidence" value="ECO:0007669"/>
    <property type="project" value="TreeGrafter"/>
</dbReference>
<evidence type="ECO:0000313" key="3">
    <source>
        <dbReference type="EMBL" id="KAF5732171.1"/>
    </source>
</evidence>
<dbReference type="AlphaFoldDB" id="A0A7J7CDD4"/>
<gene>
    <name evidence="3" type="ORF">HS088_TW18G00861</name>
</gene>
<dbReference type="GO" id="GO:0005737">
    <property type="term" value="C:cytoplasm"/>
    <property type="evidence" value="ECO:0007669"/>
    <property type="project" value="TreeGrafter"/>
</dbReference>
<dbReference type="InterPro" id="IPR041667">
    <property type="entry name" value="Cupin_8"/>
</dbReference>
<accession>A0A7J7CDD4</accession>
<reference evidence="3 4" key="1">
    <citation type="journal article" date="2020" name="Nat. Commun.">
        <title>Genome of Tripterygium wilfordii and identification of cytochrome P450 involved in triptolide biosynthesis.</title>
        <authorList>
            <person name="Tu L."/>
            <person name="Su P."/>
            <person name="Zhang Z."/>
            <person name="Gao L."/>
            <person name="Wang J."/>
            <person name="Hu T."/>
            <person name="Zhou J."/>
            <person name="Zhang Y."/>
            <person name="Zhao Y."/>
            <person name="Liu Y."/>
            <person name="Song Y."/>
            <person name="Tong Y."/>
            <person name="Lu Y."/>
            <person name="Yang J."/>
            <person name="Xu C."/>
            <person name="Jia M."/>
            <person name="Peters R.J."/>
            <person name="Huang L."/>
            <person name="Gao W."/>
        </authorList>
    </citation>
    <scope>NUCLEOTIDE SEQUENCE [LARGE SCALE GENOMIC DNA]</scope>
    <source>
        <strain evidence="4">cv. XIE 37</strain>
        <tissue evidence="3">Leaf</tissue>
    </source>
</reference>
<dbReference type="PANTHER" id="PTHR12480:SF6">
    <property type="entry name" value="2-OXOGLUTARATE AND IRON-DEPENDENT OXYGENASE JMJD4"/>
    <property type="match status" value="1"/>
</dbReference>
<evidence type="ECO:0000259" key="2">
    <source>
        <dbReference type="PROSITE" id="PS51184"/>
    </source>
</evidence>
<dbReference type="GO" id="GO:0016706">
    <property type="term" value="F:2-oxoglutarate-dependent dioxygenase activity"/>
    <property type="evidence" value="ECO:0007669"/>
    <property type="project" value="TreeGrafter"/>
</dbReference>
<dbReference type="Gene3D" id="2.60.120.650">
    <property type="entry name" value="Cupin"/>
    <property type="match status" value="1"/>
</dbReference>
<dbReference type="InterPro" id="IPR050910">
    <property type="entry name" value="JMJD6_ArgDemeth/LysHydrox"/>
</dbReference>
<dbReference type="EMBL" id="JAAARO010000018">
    <property type="protein sequence ID" value="KAF5732171.1"/>
    <property type="molecule type" value="Genomic_DNA"/>
</dbReference>
<evidence type="ECO:0000313" key="4">
    <source>
        <dbReference type="Proteomes" id="UP000593562"/>
    </source>
</evidence>
<dbReference type="PANTHER" id="PTHR12480">
    <property type="entry name" value="ARGININE DEMETHYLASE AND LYSYL-HYDROXYLASE JMJD"/>
    <property type="match status" value="1"/>
</dbReference>
<protein>
    <submittedName>
        <fullName evidence="3">JmjC domain-containing protein 4-like isoform X1</fullName>
    </submittedName>
</protein>
<dbReference type="FunCoup" id="A0A7J7CDD4">
    <property type="interactions" value="3888"/>
</dbReference>
<dbReference type="InterPro" id="IPR003347">
    <property type="entry name" value="JmjC_dom"/>
</dbReference>
<dbReference type="InParanoid" id="A0A7J7CDD4"/>
<evidence type="ECO:0000256" key="1">
    <source>
        <dbReference type="ARBA" id="ARBA00006801"/>
    </source>
</evidence>
<feature type="domain" description="JmjC" evidence="2">
    <location>
        <begin position="1"/>
        <end position="76"/>
    </location>
</feature>
<organism evidence="3 4">
    <name type="scientific">Tripterygium wilfordii</name>
    <name type="common">Thunder God vine</name>
    <dbReference type="NCBI Taxonomy" id="458696"/>
    <lineage>
        <taxon>Eukaryota</taxon>
        <taxon>Viridiplantae</taxon>
        <taxon>Streptophyta</taxon>
        <taxon>Embryophyta</taxon>
        <taxon>Tracheophyta</taxon>
        <taxon>Spermatophyta</taxon>
        <taxon>Magnoliopsida</taxon>
        <taxon>eudicotyledons</taxon>
        <taxon>Gunneridae</taxon>
        <taxon>Pentapetalae</taxon>
        <taxon>rosids</taxon>
        <taxon>fabids</taxon>
        <taxon>Celastrales</taxon>
        <taxon>Celastraceae</taxon>
        <taxon>Tripterygium</taxon>
    </lineage>
</organism>
<dbReference type="GO" id="GO:0045905">
    <property type="term" value="P:positive regulation of translational termination"/>
    <property type="evidence" value="ECO:0007669"/>
    <property type="project" value="TreeGrafter"/>
</dbReference>
<keyword evidence="4" id="KW-1185">Reference proteome</keyword>
<comment type="similarity">
    <text evidence="1">Belongs to the JARID1 histone demethylase family.</text>
</comment>
<dbReference type="Proteomes" id="UP000593562">
    <property type="component" value="Unassembled WGS sequence"/>
</dbReference>
<name>A0A7J7CDD4_TRIWF</name>
<dbReference type="PROSITE" id="PS51184">
    <property type="entry name" value="JMJC"/>
    <property type="match status" value="1"/>
</dbReference>